<evidence type="ECO:0000313" key="2">
    <source>
        <dbReference type="EMBL" id="JAD72926.1"/>
    </source>
</evidence>
<accession>A0A0A9CBG2</accession>
<evidence type="ECO:0000256" key="1">
    <source>
        <dbReference type="SAM" id="MobiDB-lite"/>
    </source>
</evidence>
<feature type="compositionally biased region" description="Gly residues" evidence="1">
    <location>
        <begin position="58"/>
        <end position="82"/>
    </location>
</feature>
<name>A0A0A9CBG2_ARUDO</name>
<sequence>MEGKIFRFLRLLGIPQITAWRSIPFSWVSSAHDIFPGQREGRRRRRRRWSIGPAFNKEGGGGALGCPQGKQGGCGGGESGLH</sequence>
<dbReference type="AlphaFoldDB" id="A0A0A9CBG2"/>
<reference evidence="2" key="2">
    <citation type="journal article" date="2015" name="Data Brief">
        <title>Shoot transcriptome of the giant reed, Arundo donax.</title>
        <authorList>
            <person name="Barrero R.A."/>
            <person name="Guerrero F.D."/>
            <person name="Moolhuijzen P."/>
            <person name="Goolsby J.A."/>
            <person name="Tidwell J."/>
            <person name="Bellgard S.E."/>
            <person name="Bellgard M.I."/>
        </authorList>
    </citation>
    <scope>NUCLEOTIDE SEQUENCE</scope>
    <source>
        <tissue evidence="2">Shoot tissue taken approximately 20 cm above the soil surface</tissue>
    </source>
</reference>
<feature type="region of interest" description="Disordered" evidence="1">
    <location>
        <begin position="38"/>
        <end position="82"/>
    </location>
</feature>
<dbReference type="EMBL" id="GBRH01224969">
    <property type="protein sequence ID" value="JAD72926.1"/>
    <property type="molecule type" value="Transcribed_RNA"/>
</dbReference>
<protein>
    <submittedName>
        <fullName evidence="2">Uncharacterized protein</fullName>
    </submittedName>
</protein>
<proteinExistence type="predicted"/>
<organism evidence="2">
    <name type="scientific">Arundo donax</name>
    <name type="common">Giant reed</name>
    <name type="synonym">Donax arundinaceus</name>
    <dbReference type="NCBI Taxonomy" id="35708"/>
    <lineage>
        <taxon>Eukaryota</taxon>
        <taxon>Viridiplantae</taxon>
        <taxon>Streptophyta</taxon>
        <taxon>Embryophyta</taxon>
        <taxon>Tracheophyta</taxon>
        <taxon>Spermatophyta</taxon>
        <taxon>Magnoliopsida</taxon>
        <taxon>Liliopsida</taxon>
        <taxon>Poales</taxon>
        <taxon>Poaceae</taxon>
        <taxon>PACMAD clade</taxon>
        <taxon>Arundinoideae</taxon>
        <taxon>Arundineae</taxon>
        <taxon>Arundo</taxon>
    </lineage>
</organism>
<reference evidence="2" key="1">
    <citation type="submission" date="2014-09" db="EMBL/GenBank/DDBJ databases">
        <authorList>
            <person name="Magalhaes I.L.F."/>
            <person name="Oliveira U."/>
            <person name="Santos F.R."/>
            <person name="Vidigal T.H.D.A."/>
            <person name="Brescovit A.D."/>
            <person name="Santos A.J."/>
        </authorList>
    </citation>
    <scope>NUCLEOTIDE SEQUENCE</scope>
    <source>
        <tissue evidence="2">Shoot tissue taken approximately 20 cm above the soil surface</tissue>
    </source>
</reference>